<keyword evidence="1" id="KW-0732">Signal</keyword>
<organism evidence="2 3">
    <name type="scientific">Falsiroseomonas selenitidurans</name>
    <dbReference type="NCBI Taxonomy" id="2716335"/>
    <lineage>
        <taxon>Bacteria</taxon>
        <taxon>Pseudomonadati</taxon>
        <taxon>Pseudomonadota</taxon>
        <taxon>Alphaproteobacteria</taxon>
        <taxon>Acetobacterales</taxon>
        <taxon>Roseomonadaceae</taxon>
        <taxon>Falsiroseomonas</taxon>
    </lineage>
</organism>
<feature type="chain" id="PRO_5045971541" evidence="1">
    <location>
        <begin position="24"/>
        <end position="231"/>
    </location>
</feature>
<accession>A0ABX1E013</accession>
<evidence type="ECO:0000313" key="2">
    <source>
        <dbReference type="EMBL" id="NKC30461.1"/>
    </source>
</evidence>
<protein>
    <submittedName>
        <fullName evidence="2">DUF4410 domain-containing protein</fullName>
    </submittedName>
</protein>
<dbReference type="PROSITE" id="PS51257">
    <property type="entry name" value="PROKAR_LIPOPROTEIN"/>
    <property type="match status" value="1"/>
</dbReference>
<comment type="caution">
    <text evidence="2">The sequence shown here is derived from an EMBL/GenBank/DDBJ whole genome shotgun (WGS) entry which is preliminary data.</text>
</comment>
<dbReference type="Pfam" id="PF14366">
    <property type="entry name" value="DUF4410"/>
    <property type="match status" value="1"/>
</dbReference>
<evidence type="ECO:0000313" key="3">
    <source>
        <dbReference type="Proteomes" id="UP000787635"/>
    </source>
</evidence>
<evidence type="ECO:0000256" key="1">
    <source>
        <dbReference type="SAM" id="SignalP"/>
    </source>
</evidence>
<keyword evidence="3" id="KW-1185">Reference proteome</keyword>
<feature type="signal peptide" evidence="1">
    <location>
        <begin position="1"/>
        <end position="23"/>
    </location>
</feature>
<proteinExistence type="predicted"/>
<dbReference type="InterPro" id="IPR025522">
    <property type="entry name" value="DUF4410"/>
</dbReference>
<sequence length="231" mass="23148">MTRLPILPTLALAGLLLGACSQARVEPMAAAPAGTAQAAPLPRPAQIAVAPFTLDPARVTLDSAPLLRARRAMGGDDTAARQAAAAEAVAAFRTALVAALREKGFAIAEPGAATALPRLVVGGQFTALEEGNRARRAVVGFGLGASRVAGAAELTWQDAAGSRVVDRFTLDADSGRMPGGVLGAGRGAGLVVAGTAIRGAVGEARGPQEIGKLAEGAAERIAAYATAQGWR</sequence>
<dbReference type="Proteomes" id="UP000787635">
    <property type="component" value="Unassembled WGS sequence"/>
</dbReference>
<reference evidence="2 3" key="1">
    <citation type="submission" date="2020-03" db="EMBL/GenBank/DDBJ databases">
        <title>Roseomonas selenitidurans sp. nov. isolated from urban soil.</title>
        <authorList>
            <person name="Liu H."/>
        </authorList>
    </citation>
    <scope>NUCLEOTIDE SEQUENCE [LARGE SCALE GENOMIC DNA]</scope>
    <source>
        <strain evidence="2 3">BU-1</strain>
    </source>
</reference>
<name>A0ABX1E013_9PROT</name>
<dbReference type="EMBL" id="JAAVNE010000007">
    <property type="protein sequence ID" value="NKC30461.1"/>
    <property type="molecule type" value="Genomic_DNA"/>
</dbReference>
<dbReference type="RefSeq" id="WP_168028325.1">
    <property type="nucleotide sequence ID" value="NZ_JAAVNE010000007.1"/>
</dbReference>
<gene>
    <name evidence="2" type="ORF">HEQ75_06275</name>
</gene>